<sequence length="34" mass="4040">MSSCPWSTMICAKVHYYAMIEICWQLWIGSSHIY</sequence>
<evidence type="ECO:0000313" key="2">
    <source>
        <dbReference type="Proteomes" id="UP000269396"/>
    </source>
</evidence>
<organism evidence="1 2">
    <name type="scientific">Schistosoma mattheei</name>
    <dbReference type="NCBI Taxonomy" id="31246"/>
    <lineage>
        <taxon>Eukaryota</taxon>
        <taxon>Metazoa</taxon>
        <taxon>Spiralia</taxon>
        <taxon>Lophotrochozoa</taxon>
        <taxon>Platyhelminthes</taxon>
        <taxon>Trematoda</taxon>
        <taxon>Digenea</taxon>
        <taxon>Strigeidida</taxon>
        <taxon>Schistosomatoidea</taxon>
        <taxon>Schistosomatidae</taxon>
        <taxon>Schistosoma</taxon>
    </lineage>
</organism>
<proteinExistence type="predicted"/>
<reference evidence="1 2" key="1">
    <citation type="submission" date="2018-11" db="EMBL/GenBank/DDBJ databases">
        <authorList>
            <consortium name="Pathogen Informatics"/>
        </authorList>
    </citation>
    <scope>NUCLEOTIDE SEQUENCE [LARGE SCALE GENOMIC DNA]</scope>
    <source>
        <strain>Denwood</strain>
        <strain evidence="2">Zambia</strain>
    </source>
</reference>
<dbReference type="Proteomes" id="UP000269396">
    <property type="component" value="Unassembled WGS sequence"/>
</dbReference>
<name>A0A183PH89_9TREM</name>
<dbReference type="AlphaFoldDB" id="A0A183PH89"/>
<evidence type="ECO:0000313" key="1">
    <source>
        <dbReference type="EMBL" id="VDP64197.1"/>
    </source>
</evidence>
<gene>
    <name evidence="1" type="ORF">SMTD_LOCUS13725</name>
</gene>
<accession>A0A183PH89</accession>
<dbReference type="EMBL" id="UZAL01033825">
    <property type="protein sequence ID" value="VDP64197.1"/>
    <property type="molecule type" value="Genomic_DNA"/>
</dbReference>
<keyword evidence="2" id="KW-1185">Reference proteome</keyword>
<protein>
    <submittedName>
        <fullName evidence="1">Uncharacterized protein</fullName>
    </submittedName>
</protein>